<name>A0A7X0H469_9BACT</name>
<dbReference type="InterPro" id="IPR035965">
    <property type="entry name" value="PAS-like_dom_sf"/>
</dbReference>
<evidence type="ECO:0000259" key="9">
    <source>
        <dbReference type="PROSITE" id="PS50109"/>
    </source>
</evidence>
<dbReference type="Proteomes" id="UP000541810">
    <property type="component" value="Unassembled WGS sequence"/>
</dbReference>
<dbReference type="AlphaFoldDB" id="A0A7X0H469"/>
<keyword evidence="12" id="KW-1185">Reference proteome</keyword>
<dbReference type="PROSITE" id="PS50113">
    <property type="entry name" value="PAC"/>
    <property type="match status" value="1"/>
</dbReference>
<dbReference type="EC" id="2.7.13.3" evidence="2"/>
<dbReference type="Gene3D" id="1.10.287.130">
    <property type="match status" value="1"/>
</dbReference>
<dbReference type="GO" id="GO:0004673">
    <property type="term" value="F:protein histidine kinase activity"/>
    <property type="evidence" value="ECO:0007669"/>
    <property type="project" value="UniProtKB-EC"/>
</dbReference>
<gene>
    <name evidence="11" type="ORF">HNQ40_000757</name>
</gene>
<dbReference type="PRINTS" id="PR00344">
    <property type="entry name" value="BCTRLSENSOR"/>
</dbReference>
<protein>
    <recommendedName>
        <fullName evidence="2">histidine kinase</fullName>
        <ecNumber evidence="2">2.7.13.3</ecNumber>
    </recommendedName>
</protein>
<keyword evidence="4" id="KW-0547">Nucleotide-binding</keyword>
<dbReference type="Gene3D" id="3.30.450.20">
    <property type="entry name" value="PAS domain"/>
    <property type="match status" value="1"/>
</dbReference>
<dbReference type="Pfam" id="PF08448">
    <property type="entry name" value="PAS_4"/>
    <property type="match status" value="1"/>
</dbReference>
<dbReference type="EMBL" id="JACHGY010000001">
    <property type="protein sequence ID" value="MBB6428951.1"/>
    <property type="molecule type" value="Genomic_DNA"/>
</dbReference>
<accession>A0A7X0H469</accession>
<evidence type="ECO:0000313" key="11">
    <source>
        <dbReference type="EMBL" id="MBB6428951.1"/>
    </source>
</evidence>
<keyword evidence="8" id="KW-0812">Transmembrane</keyword>
<keyword evidence="3" id="KW-0808">Transferase</keyword>
<dbReference type="CDD" id="cd00130">
    <property type="entry name" value="PAS"/>
    <property type="match status" value="1"/>
</dbReference>
<dbReference type="InterPro" id="IPR000014">
    <property type="entry name" value="PAS"/>
</dbReference>
<feature type="transmembrane region" description="Helical" evidence="8">
    <location>
        <begin position="196"/>
        <end position="219"/>
    </location>
</feature>
<dbReference type="PANTHER" id="PTHR43065:SF46">
    <property type="entry name" value="C4-DICARBOXYLATE TRANSPORT SENSOR PROTEIN DCTB"/>
    <property type="match status" value="1"/>
</dbReference>
<keyword evidence="5" id="KW-0418">Kinase</keyword>
<dbReference type="InterPro" id="IPR000700">
    <property type="entry name" value="PAS-assoc_C"/>
</dbReference>
<dbReference type="GO" id="GO:0000160">
    <property type="term" value="P:phosphorelay signal transduction system"/>
    <property type="evidence" value="ECO:0007669"/>
    <property type="project" value="UniProtKB-KW"/>
</dbReference>
<organism evidence="11 12">
    <name type="scientific">Algisphaera agarilytica</name>
    <dbReference type="NCBI Taxonomy" id="1385975"/>
    <lineage>
        <taxon>Bacteria</taxon>
        <taxon>Pseudomonadati</taxon>
        <taxon>Planctomycetota</taxon>
        <taxon>Phycisphaerae</taxon>
        <taxon>Phycisphaerales</taxon>
        <taxon>Phycisphaeraceae</taxon>
        <taxon>Algisphaera</taxon>
    </lineage>
</organism>
<keyword evidence="7" id="KW-0902">Two-component regulatory system</keyword>
<dbReference type="SUPFAM" id="SSF55785">
    <property type="entry name" value="PYP-like sensor domain (PAS domain)"/>
    <property type="match status" value="1"/>
</dbReference>
<evidence type="ECO:0000256" key="8">
    <source>
        <dbReference type="SAM" id="Phobius"/>
    </source>
</evidence>
<dbReference type="PROSITE" id="PS51257">
    <property type="entry name" value="PROKAR_LIPOPROTEIN"/>
    <property type="match status" value="1"/>
</dbReference>
<keyword evidence="6" id="KW-0067">ATP-binding</keyword>
<evidence type="ECO:0000313" key="12">
    <source>
        <dbReference type="Proteomes" id="UP000541810"/>
    </source>
</evidence>
<dbReference type="InterPro" id="IPR036890">
    <property type="entry name" value="HATPase_C_sf"/>
</dbReference>
<evidence type="ECO:0000256" key="7">
    <source>
        <dbReference type="ARBA" id="ARBA00023012"/>
    </source>
</evidence>
<feature type="domain" description="Histidine kinase" evidence="9">
    <location>
        <begin position="400"/>
        <end position="659"/>
    </location>
</feature>
<evidence type="ECO:0000256" key="1">
    <source>
        <dbReference type="ARBA" id="ARBA00000085"/>
    </source>
</evidence>
<keyword evidence="8" id="KW-0472">Membrane</keyword>
<dbReference type="InterPro" id="IPR004358">
    <property type="entry name" value="Sig_transdc_His_kin-like_C"/>
</dbReference>
<sequence>MPGKNSGHRAIRVYTYCALALACVGMLVLSGVELKLHLELSHKQEQVQEMVTGLGQVQELIHAERMLNESLRGLPRTEQPLDDQEPYRLFQALQSELDIKQEAFALPAIHFREIALQFTDAQAEAAEHRDRALELISMKGQMNPTLRKAVSPTLAEEFAALDQIEDQMGLYALRASQEVSDIVQELQLQSDGVRGWIWTLSILMISLLIIGGAALNVVLSRIFHDIRRSQEETQRQHLELESTHQQETELRKSLDRERAMLETVLATVPLGVFWKDRDSVILGYNRAHIAMFGLDHPDQLIGTGGPDDHESFSEQQLDDFRRDDLRVMNSGLPLLGLEEDIVRADGTTVSVITNKVPMRDAEGQVIGVLGACMDITERKQLEQQLAHAQKMESIGQLAAGVAHEINTPTQFVSENMRFLGEAIEKFQKLIDQYEATLAVDLSVPDREQKQDELRQLKEDLGYGFIYDEAPKAVHESLEGLERICNIVTAMHEYSHPGDCSAHDFDLNRVVSTSATVCRNRWKFFAEIDYDLAADLPPVHGHAGAIGQVLINLIVNAADALEIHQPPQADGQPTGRIRLTTRQTPEWFEIVVSDNGPGIPEEMRSRVFDPFFTTKDIGRGSGQGLSITHNVIVNEHQGEIHLHNNPDGGASFTLRLPVAPPQEVTGDAA</sequence>
<dbReference type="SUPFAM" id="SSF55874">
    <property type="entry name" value="ATPase domain of HSP90 chaperone/DNA topoisomerase II/histidine kinase"/>
    <property type="match status" value="1"/>
</dbReference>
<evidence type="ECO:0000259" key="10">
    <source>
        <dbReference type="PROSITE" id="PS50113"/>
    </source>
</evidence>
<evidence type="ECO:0000256" key="2">
    <source>
        <dbReference type="ARBA" id="ARBA00012438"/>
    </source>
</evidence>
<comment type="caution">
    <text evidence="11">The sequence shown here is derived from an EMBL/GenBank/DDBJ whole genome shotgun (WGS) entry which is preliminary data.</text>
</comment>
<reference evidence="11 12" key="1">
    <citation type="submission" date="2020-08" db="EMBL/GenBank/DDBJ databases">
        <title>Genomic Encyclopedia of Type Strains, Phase IV (KMG-IV): sequencing the most valuable type-strain genomes for metagenomic binning, comparative biology and taxonomic classification.</title>
        <authorList>
            <person name="Goeker M."/>
        </authorList>
    </citation>
    <scope>NUCLEOTIDE SEQUENCE [LARGE SCALE GENOMIC DNA]</scope>
    <source>
        <strain evidence="11 12">DSM 103725</strain>
    </source>
</reference>
<comment type="catalytic activity">
    <reaction evidence="1">
        <text>ATP + protein L-histidine = ADP + protein N-phospho-L-histidine.</text>
        <dbReference type="EC" id="2.7.13.3"/>
    </reaction>
</comment>
<dbReference type="Pfam" id="PF02518">
    <property type="entry name" value="HATPase_c"/>
    <property type="match status" value="1"/>
</dbReference>
<dbReference type="GO" id="GO:0005524">
    <property type="term" value="F:ATP binding"/>
    <property type="evidence" value="ECO:0007669"/>
    <property type="project" value="UniProtKB-KW"/>
</dbReference>
<dbReference type="PROSITE" id="PS50109">
    <property type="entry name" value="HIS_KIN"/>
    <property type="match status" value="1"/>
</dbReference>
<keyword evidence="8" id="KW-1133">Transmembrane helix</keyword>
<evidence type="ECO:0000256" key="4">
    <source>
        <dbReference type="ARBA" id="ARBA00022741"/>
    </source>
</evidence>
<dbReference type="InterPro" id="IPR005467">
    <property type="entry name" value="His_kinase_dom"/>
</dbReference>
<feature type="domain" description="PAC" evidence="10">
    <location>
        <begin position="335"/>
        <end position="387"/>
    </location>
</feature>
<dbReference type="InterPro" id="IPR003594">
    <property type="entry name" value="HATPase_dom"/>
</dbReference>
<evidence type="ECO:0000256" key="6">
    <source>
        <dbReference type="ARBA" id="ARBA00022840"/>
    </source>
</evidence>
<dbReference type="NCBIfam" id="TIGR00229">
    <property type="entry name" value="sensory_box"/>
    <property type="match status" value="1"/>
</dbReference>
<feature type="transmembrane region" description="Helical" evidence="8">
    <location>
        <begin position="12"/>
        <end position="32"/>
    </location>
</feature>
<dbReference type="InterPro" id="IPR013656">
    <property type="entry name" value="PAS_4"/>
</dbReference>
<evidence type="ECO:0000256" key="5">
    <source>
        <dbReference type="ARBA" id="ARBA00022777"/>
    </source>
</evidence>
<dbReference type="SMART" id="SM00387">
    <property type="entry name" value="HATPase_c"/>
    <property type="match status" value="1"/>
</dbReference>
<proteinExistence type="predicted"/>
<dbReference type="Gene3D" id="3.30.565.10">
    <property type="entry name" value="Histidine kinase-like ATPase, C-terminal domain"/>
    <property type="match status" value="1"/>
</dbReference>
<evidence type="ECO:0000256" key="3">
    <source>
        <dbReference type="ARBA" id="ARBA00022679"/>
    </source>
</evidence>
<dbReference type="PANTHER" id="PTHR43065">
    <property type="entry name" value="SENSOR HISTIDINE KINASE"/>
    <property type="match status" value="1"/>
</dbReference>